<keyword evidence="2 3" id="KW-0732">Signal</keyword>
<dbReference type="Proteomes" id="UP001432017">
    <property type="component" value="Unassembled WGS sequence"/>
</dbReference>
<evidence type="ECO:0000313" key="4">
    <source>
        <dbReference type="EMBL" id="MEG9475934.1"/>
    </source>
</evidence>
<accession>A0ABU7ZFG8</accession>
<organism evidence="4 5">
    <name type="scientific">Mannheimia indoligenes</name>
    <dbReference type="NCBI Taxonomy" id="3103145"/>
    <lineage>
        <taxon>Bacteria</taxon>
        <taxon>Pseudomonadati</taxon>
        <taxon>Pseudomonadota</taxon>
        <taxon>Gammaproteobacteria</taxon>
        <taxon>Pasteurellales</taxon>
        <taxon>Pasteurellaceae</taxon>
        <taxon>Mannheimia</taxon>
    </lineage>
</organism>
<protein>
    <submittedName>
        <fullName evidence="4">DUF2057 family protein</fullName>
    </submittedName>
</protein>
<reference evidence="4" key="1">
    <citation type="submission" date="2023-12" db="EMBL/GenBank/DDBJ databases">
        <title>Mannheima indologenes sp. nov. proposed for Clade V organisms of Mannheimia.</title>
        <authorList>
            <person name="Christensen H."/>
        </authorList>
    </citation>
    <scope>NUCLEOTIDE SEQUENCE</scope>
    <source>
        <strain evidence="4">M14.4</strain>
    </source>
</reference>
<dbReference type="RefSeq" id="WP_334254153.1">
    <property type="nucleotide sequence ID" value="NZ_JBAJJM010000007.1"/>
</dbReference>
<evidence type="ECO:0000256" key="1">
    <source>
        <dbReference type="ARBA" id="ARBA00008490"/>
    </source>
</evidence>
<dbReference type="InterPro" id="IPR018635">
    <property type="entry name" value="UPF0319"/>
</dbReference>
<evidence type="ECO:0000256" key="3">
    <source>
        <dbReference type="SAM" id="SignalP"/>
    </source>
</evidence>
<evidence type="ECO:0000256" key="2">
    <source>
        <dbReference type="ARBA" id="ARBA00022729"/>
    </source>
</evidence>
<comment type="similarity">
    <text evidence="1">Belongs to the UPF0319 family.</text>
</comment>
<proteinExistence type="inferred from homology"/>
<dbReference type="EMBL" id="JBAJJM010000007">
    <property type="protein sequence ID" value="MEG9475934.1"/>
    <property type="molecule type" value="Genomic_DNA"/>
</dbReference>
<dbReference type="PANTHER" id="PTHR38108">
    <property type="entry name" value="UPF0319 PROTEIN YCCT"/>
    <property type="match status" value="1"/>
</dbReference>
<dbReference type="PANTHER" id="PTHR38108:SF1">
    <property type="entry name" value="UPF0319 PROTEIN YCCT"/>
    <property type="match status" value="1"/>
</dbReference>
<name>A0ABU7ZFG8_9PAST</name>
<sequence length="202" mass="22220">MKLTKMVLTAAALVVSSLSVAGTLSSSSMVEILAFDGQRVKKGTTSVQISENKTHQVVVEVGGTIDGDYFNSDQMILTFQGTAENAKLETPRLKSKLDLRKFKENQTVTIKTDSGKVIAHKQDFLKGEGFLASTRVEENLSKYNLAKNVASVEKFATAPFEAKGQIIVDTNKVSDAELQLLFQKADKETQKRFLDWAKQNAK</sequence>
<evidence type="ECO:0000313" key="5">
    <source>
        <dbReference type="Proteomes" id="UP001432017"/>
    </source>
</evidence>
<dbReference type="Pfam" id="PF09829">
    <property type="entry name" value="DUF2057"/>
    <property type="match status" value="1"/>
</dbReference>
<gene>
    <name evidence="4" type="ORF">V6W77_06560</name>
</gene>
<comment type="caution">
    <text evidence="4">The sequence shown here is derived from an EMBL/GenBank/DDBJ whole genome shotgun (WGS) entry which is preliminary data.</text>
</comment>
<feature type="signal peptide" evidence="3">
    <location>
        <begin position="1"/>
        <end position="21"/>
    </location>
</feature>
<keyword evidence="5" id="KW-1185">Reference proteome</keyword>
<feature type="chain" id="PRO_5046630829" evidence="3">
    <location>
        <begin position="22"/>
        <end position="202"/>
    </location>
</feature>